<evidence type="ECO:0000313" key="12">
    <source>
        <dbReference type="Proteomes" id="UP000321523"/>
    </source>
</evidence>
<comment type="similarity">
    <text evidence="10">Belongs to the glycosyltransferase 14 family.</text>
</comment>
<evidence type="ECO:0000256" key="10">
    <source>
        <dbReference type="ARBA" id="ARBA00038150"/>
    </source>
</evidence>
<dbReference type="PANTHER" id="PTHR19297">
    <property type="entry name" value="GLYCOSYLTRANSFERASE 14 FAMILY MEMBER"/>
    <property type="match status" value="1"/>
</dbReference>
<dbReference type="PANTHER" id="PTHR19297:SF191">
    <property type="entry name" value="PROTEIN XYLOSYLTRANSFERASE"/>
    <property type="match status" value="1"/>
</dbReference>
<reference evidence="11 12" key="1">
    <citation type="submission" date="2019-07" db="EMBL/GenBank/DDBJ databases">
        <title>Whole genome shotgun sequence of Skermanella aerolata NBRC 106429.</title>
        <authorList>
            <person name="Hosoyama A."/>
            <person name="Uohara A."/>
            <person name="Ohji S."/>
            <person name="Ichikawa N."/>
        </authorList>
    </citation>
    <scope>NUCLEOTIDE SEQUENCE [LARGE SCALE GENOMIC DNA]</scope>
    <source>
        <strain evidence="11 12">NBRC 106429</strain>
    </source>
</reference>
<protein>
    <submittedName>
        <fullName evidence="11">Glycosyl transferase</fullName>
    </submittedName>
</protein>
<keyword evidence="3" id="KW-0328">Glycosyltransferase</keyword>
<evidence type="ECO:0000256" key="4">
    <source>
        <dbReference type="ARBA" id="ARBA00022679"/>
    </source>
</evidence>
<evidence type="ECO:0000256" key="1">
    <source>
        <dbReference type="ARBA" id="ARBA00004606"/>
    </source>
</evidence>
<dbReference type="RefSeq" id="WP_044427339.1">
    <property type="nucleotide sequence ID" value="NZ_BJYZ01000006.1"/>
</dbReference>
<dbReference type="GO" id="GO:0016020">
    <property type="term" value="C:membrane"/>
    <property type="evidence" value="ECO:0007669"/>
    <property type="project" value="UniProtKB-SubCell"/>
</dbReference>
<evidence type="ECO:0000256" key="3">
    <source>
        <dbReference type="ARBA" id="ARBA00022676"/>
    </source>
</evidence>
<evidence type="ECO:0000256" key="8">
    <source>
        <dbReference type="ARBA" id="ARBA00023136"/>
    </source>
</evidence>
<comment type="subcellular location">
    <subcellularLocation>
        <location evidence="1">Membrane</location>
        <topology evidence="1">Single-pass type II membrane protein</topology>
    </subcellularLocation>
</comment>
<evidence type="ECO:0000256" key="7">
    <source>
        <dbReference type="ARBA" id="ARBA00022989"/>
    </source>
</evidence>
<comment type="caution">
    <text evidence="11">The sequence shown here is derived from an EMBL/GenBank/DDBJ whole genome shotgun (WGS) entry which is preliminary data.</text>
</comment>
<keyword evidence="7" id="KW-1133">Transmembrane helix</keyword>
<keyword evidence="6" id="KW-0735">Signal-anchor</keyword>
<dbReference type="Proteomes" id="UP000321523">
    <property type="component" value="Unassembled WGS sequence"/>
</dbReference>
<evidence type="ECO:0000256" key="2">
    <source>
        <dbReference type="ARBA" id="ARBA00004922"/>
    </source>
</evidence>
<evidence type="ECO:0000256" key="6">
    <source>
        <dbReference type="ARBA" id="ARBA00022968"/>
    </source>
</evidence>
<keyword evidence="8" id="KW-0472">Membrane</keyword>
<dbReference type="EMBL" id="BJYZ01000006">
    <property type="protein sequence ID" value="GEO37564.1"/>
    <property type="molecule type" value="Genomic_DNA"/>
</dbReference>
<evidence type="ECO:0000256" key="9">
    <source>
        <dbReference type="ARBA" id="ARBA00023180"/>
    </source>
</evidence>
<evidence type="ECO:0000313" key="11">
    <source>
        <dbReference type="EMBL" id="GEO37564.1"/>
    </source>
</evidence>
<keyword evidence="9" id="KW-0325">Glycoprotein</keyword>
<name>A0A512DM59_9PROT</name>
<dbReference type="Pfam" id="PF02485">
    <property type="entry name" value="Branch"/>
    <property type="match status" value="1"/>
</dbReference>
<evidence type="ECO:0000256" key="5">
    <source>
        <dbReference type="ARBA" id="ARBA00022692"/>
    </source>
</evidence>
<comment type="pathway">
    <text evidence="2">Protein modification; protein glycosylation.</text>
</comment>
<accession>A0A512DM59</accession>
<keyword evidence="4 11" id="KW-0808">Transferase</keyword>
<dbReference type="AlphaFoldDB" id="A0A512DM59"/>
<dbReference type="InterPro" id="IPR003406">
    <property type="entry name" value="Glyco_trans_14"/>
</dbReference>
<gene>
    <name evidence="11" type="ORF">SAE02_17120</name>
</gene>
<sequence length="278" mass="31985">MSLAYIITAYKQPSQFARLMDVLWHPDDHFAVHVDAKTSPEVHREFVLAAKGRSNIEFIPPVSVVWGGFGLCQAEWNALNALIRRPGWTHMMNITAQDFPLRTRERMIEELRSKPGVNHMRVLPLADSKPHFRRRFHWVCVEAGGKVRRLPLPYPKPRGFRNDWIGDGWHILTREFCEWAVTAPVAQECLRWFRRVKHPHESWYQAMMMASPFAGTVDADNKRLIKWMPNSGNPRVLTAADLPELASSSAFFARKFDETVDAEVLDRLASRLRGSMAA</sequence>
<keyword evidence="12" id="KW-1185">Reference proteome</keyword>
<keyword evidence="5" id="KW-0812">Transmembrane</keyword>
<dbReference type="GO" id="GO:0008375">
    <property type="term" value="F:acetylglucosaminyltransferase activity"/>
    <property type="evidence" value="ECO:0007669"/>
    <property type="project" value="TreeGrafter"/>
</dbReference>
<proteinExistence type="inferred from homology"/>
<organism evidence="11 12">
    <name type="scientific">Skermanella aerolata</name>
    <dbReference type="NCBI Taxonomy" id="393310"/>
    <lineage>
        <taxon>Bacteria</taxon>
        <taxon>Pseudomonadati</taxon>
        <taxon>Pseudomonadota</taxon>
        <taxon>Alphaproteobacteria</taxon>
        <taxon>Rhodospirillales</taxon>
        <taxon>Azospirillaceae</taxon>
        <taxon>Skermanella</taxon>
    </lineage>
</organism>